<dbReference type="Proteomes" id="UP001208245">
    <property type="component" value="Unassembled WGS sequence"/>
</dbReference>
<dbReference type="InterPro" id="IPR037278">
    <property type="entry name" value="ARFGAP/RecO"/>
</dbReference>
<protein>
    <submittedName>
        <fullName evidence="1">DNA repair protein RecO</fullName>
    </submittedName>
</protein>
<evidence type="ECO:0000313" key="1">
    <source>
        <dbReference type="EMBL" id="MCV3728591.1"/>
    </source>
</evidence>
<dbReference type="PANTHER" id="PTHR33991">
    <property type="entry name" value="DNA REPAIR PROTEIN RECO"/>
    <property type="match status" value="1"/>
</dbReference>
<dbReference type="InterPro" id="IPR003717">
    <property type="entry name" value="RecO"/>
</dbReference>
<comment type="caution">
    <text evidence="1">The sequence shown here is derived from an EMBL/GenBank/DDBJ whole genome shotgun (WGS) entry which is preliminary data.</text>
</comment>
<name>A0ABT3BMY8_9BACT</name>
<evidence type="ECO:0000313" key="2">
    <source>
        <dbReference type="Proteomes" id="UP001208245"/>
    </source>
</evidence>
<gene>
    <name evidence="1" type="primary">recO</name>
    <name evidence="1" type="ORF">OF376_02280</name>
</gene>
<reference evidence="1 2" key="1">
    <citation type="journal article" date="2020" name="Int. J. Syst. Evol. Microbiol.">
        <title>Ureaplasma miroungigenitalium sp. nov. isolated from northern elephant seals (Mirounga angustirostris) and Ureaplasma zalophigenitalium sp. nov. isolated from California sea lions (Zalophus californianus).</title>
        <authorList>
            <person name="Volokhov D.V."/>
            <person name="Gulland F.M."/>
            <person name="Gao Y."/>
            <person name="Chizhikov V.E."/>
        </authorList>
    </citation>
    <scope>NUCLEOTIDE SEQUENCE [LARGE SCALE GENOMIC DNA]</scope>
    <source>
        <strain evidence="1 2">ES3182-GEN</strain>
    </source>
</reference>
<dbReference type="EMBL" id="JAOXHL010000002">
    <property type="protein sequence ID" value="MCV3728591.1"/>
    <property type="molecule type" value="Genomic_DNA"/>
</dbReference>
<proteinExistence type="predicted"/>
<keyword evidence="2" id="KW-1185">Reference proteome</keyword>
<dbReference type="PANTHER" id="PTHR33991:SF1">
    <property type="entry name" value="DNA REPAIR PROTEIN RECO"/>
    <property type="match status" value="1"/>
</dbReference>
<organism evidence="1 2">
    <name type="scientific">Ureaplasma miroungigenitalium</name>
    <dbReference type="NCBI Taxonomy" id="1042321"/>
    <lineage>
        <taxon>Bacteria</taxon>
        <taxon>Bacillati</taxon>
        <taxon>Mycoplasmatota</taxon>
        <taxon>Mycoplasmoidales</taxon>
        <taxon>Mycoplasmoidaceae</taxon>
        <taxon>Ureaplasma</taxon>
    </lineage>
</organism>
<dbReference type="NCBIfam" id="TIGR00613">
    <property type="entry name" value="reco"/>
    <property type="match status" value="1"/>
</dbReference>
<dbReference type="RefSeq" id="WP_263821905.1">
    <property type="nucleotide sequence ID" value="NZ_JAOXHL010000002.1"/>
</dbReference>
<dbReference type="Pfam" id="PF02565">
    <property type="entry name" value="RecO_C"/>
    <property type="match status" value="1"/>
</dbReference>
<dbReference type="SUPFAM" id="SSF57863">
    <property type="entry name" value="ArfGap/RecO-like zinc finger"/>
    <property type="match status" value="1"/>
</dbReference>
<sequence length="233" mass="27553">MIKKTDFNYFDQILTFLNEHGNLFVMYAPGVKRITSKNARSLFFGNYLEFEFFHSTIPNKLGKLKKVVAVHRVDYTYEDHFTLLVLNYLISSLQETDVQTFLFYQEILAWVIQDVDPYVLALYTMIQFAKREGLLFHFDNCIHCQNDKKILTFDQAHLGLICANCFQNEPHFILSHALIKYFYILNSMDVFNKKIVIPQKDAINLMKYINHILANKLGIYIPYIDYLKNFTQK</sequence>
<accession>A0ABT3BMY8</accession>